<protein>
    <submittedName>
        <fullName evidence="1">Uncharacterized protein</fullName>
    </submittedName>
</protein>
<accession>A0A0E9TSK2</accession>
<dbReference type="EMBL" id="GBXM01052041">
    <property type="protein sequence ID" value="JAH56536.1"/>
    <property type="molecule type" value="Transcribed_RNA"/>
</dbReference>
<dbReference type="AlphaFoldDB" id="A0A0E9TSK2"/>
<evidence type="ECO:0000313" key="1">
    <source>
        <dbReference type="EMBL" id="JAH56536.1"/>
    </source>
</evidence>
<sequence length="40" mass="4733">MHLRYGKKWTVIAVICNKFLHNYITDHLVSSCVSNKRNQN</sequence>
<reference evidence="1" key="1">
    <citation type="submission" date="2014-11" db="EMBL/GenBank/DDBJ databases">
        <authorList>
            <person name="Amaro Gonzalez C."/>
        </authorList>
    </citation>
    <scope>NUCLEOTIDE SEQUENCE</scope>
</reference>
<organism evidence="1">
    <name type="scientific">Anguilla anguilla</name>
    <name type="common">European freshwater eel</name>
    <name type="synonym">Muraena anguilla</name>
    <dbReference type="NCBI Taxonomy" id="7936"/>
    <lineage>
        <taxon>Eukaryota</taxon>
        <taxon>Metazoa</taxon>
        <taxon>Chordata</taxon>
        <taxon>Craniata</taxon>
        <taxon>Vertebrata</taxon>
        <taxon>Euteleostomi</taxon>
        <taxon>Actinopterygii</taxon>
        <taxon>Neopterygii</taxon>
        <taxon>Teleostei</taxon>
        <taxon>Anguilliformes</taxon>
        <taxon>Anguillidae</taxon>
        <taxon>Anguilla</taxon>
    </lineage>
</organism>
<reference evidence="1" key="2">
    <citation type="journal article" date="2015" name="Fish Shellfish Immunol.">
        <title>Early steps in the European eel (Anguilla anguilla)-Vibrio vulnificus interaction in the gills: Role of the RtxA13 toxin.</title>
        <authorList>
            <person name="Callol A."/>
            <person name="Pajuelo D."/>
            <person name="Ebbesson L."/>
            <person name="Teles M."/>
            <person name="MacKenzie S."/>
            <person name="Amaro C."/>
        </authorList>
    </citation>
    <scope>NUCLEOTIDE SEQUENCE</scope>
</reference>
<proteinExistence type="predicted"/>
<name>A0A0E9TSK2_ANGAN</name>